<sequence>MDLRNHKLFRLRKTNLSRAMSISTPRSSIYRVTRHILQFPSSINRRSTPVTVAAEQSYLRFLRQAYTQHEWKELYDLRYEPMPGSMPYIVSSRKEAWLNYAFLGPFELATGGEMVSRRRILSRSRDDLSQALAQEEEEDVWYQKDKLYKEHIQEVLDKWTQIDDEIWAKVIVFEKNRRVAKAYARAPVLTINGSDDGFDGMRIGLCGFDNPHRDQKTDELKKHIGQGVKIKMDDAGNILIRRYSKSSVFVKSTAATSNEETAIGQDVLKLPGYGLEQEKIFKLFDMKKFQSNVNRELRRSYPDRRRLETQCLSAVAFVKSDNDLLECPIWALVINVVAMDMLKSKLPPVQRPLDIKNRPRIPIPDEDPYSIASSNANGSGSSGSSGGYGHNGHNGHLTTNGHNGHGVVAATREQLMMQMGQRREKPPKLPPRENGYGPADIPKPDYDDIDDRVPTQFPRGKSDKGKDNKKYDDPYYCGLRARVPNFVKTNGKHVLPAMTERLTLKETPVPSKRYSVAHAHPGPFPAHLPFAPMPQAALWHARSYDNGIGAYERPKKEKLMDLRYNLDGDHYDPYALYGRLPMPGRGFPPPPAPNARHMFIEEWD</sequence>
<dbReference type="Proteomes" id="UP001152562">
    <property type="component" value="Unassembled WGS sequence"/>
</dbReference>
<dbReference type="PROSITE" id="PS51076">
    <property type="entry name" value="MH2"/>
    <property type="match status" value="1"/>
</dbReference>
<dbReference type="GO" id="GO:0050793">
    <property type="term" value="P:regulation of developmental process"/>
    <property type="evidence" value="ECO:0007669"/>
    <property type="project" value="UniProtKB-ARBA"/>
</dbReference>
<evidence type="ECO:0000313" key="4">
    <source>
        <dbReference type="Proteomes" id="UP001152562"/>
    </source>
</evidence>
<dbReference type="PANTHER" id="PTHR22742:SF2">
    <property type="entry name" value="EXPANSION, ISOFORM A-RELATED"/>
    <property type="match status" value="1"/>
</dbReference>
<dbReference type="GO" id="GO:0006355">
    <property type="term" value="P:regulation of DNA-templated transcription"/>
    <property type="evidence" value="ECO:0007669"/>
    <property type="project" value="InterPro"/>
</dbReference>
<comment type="caution">
    <text evidence="3">The sequence shown here is derived from an EMBL/GenBank/DDBJ whole genome shotgun (WGS) entry which is preliminary data.</text>
</comment>
<dbReference type="InterPro" id="IPR017855">
    <property type="entry name" value="SMAD-like_dom_sf"/>
</dbReference>
<keyword evidence="4" id="KW-1185">Reference proteome</keyword>
<accession>A0A9P0TK24</accession>
<dbReference type="Gene3D" id="2.60.200.10">
    <property type="match status" value="1"/>
</dbReference>
<proteinExistence type="predicted"/>
<reference evidence="3" key="1">
    <citation type="submission" date="2022-05" db="EMBL/GenBank/DDBJ databases">
        <authorList>
            <person name="Okamura Y."/>
        </authorList>
    </citation>
    <scope>NUCLEOTIDE SEQUENCE</scope>
</reference>
<feature type="compositionally biased region" description="Low complexity" evidence="1">
    <location>
        <begin position="394"/>
        <end position="404"/>
    </location>
</feature>
<feature type="domain" description="MH2" evidence="2">
    <location>
        <begin position="167"/>
        <end position="359"/>
    </location>
</feature>
<feature type="region of interest" description="Disordered" evidence="1">
    <location>
        <begin position="350"/>
        <end position="404"/>
    </location>
</feature>
<feature type="compositionally biased region" description="Basic and acidic residues" evidence="1">
    <location>
        <begin position="421"/>
        <end position="431"/>
    </location>
</feature>
<dbReference type="SMART" id="SM00524">
    <property type="entry name" value="DWB"/>
    <property type="match status" value="1"/>
</dbReference>
<evidence type="ECO:0000256" key="1">
    <source>
        <dbReference type="SAM" id="MobiDB-lite"/>
    </source>
</evidence>
<dbReference type="EMBL" id="CALOZG010000013">
    <property type="protein sequence ID" value="CAH4031375.1"/>
    <property type="molecule type" value="Genomic_DNA"/>
</dbReference>
<evidence type="ECO:0000259" key="2">
    <source>
        <dbReference type="PROSITE" id="PS51076"/>
    </source>
</evidence>
<organism evidence="3 4">
    <name type="scientific">Pieris brassicae</name>
    <name type="common">White butterfly</name>
    <name type="synonym">Large white butterfly</name>
    <dbReference type="NCBI Taxonomy" id="7116"/>
    <lineage>
        <taxon>Eukaryota</taxon>
        <taxon>Metazoa</taxon>
        <taxon>Ecdysozoa</taxon>
        <taxon>Arthropoda</taxon>
        <taxon>Hexapoda</taxon>
        <taxon>Insecta</taxon>
        <taxon>Pterygota</taxon>
        <taxon>Neoptera</taxon>
        <taxon>Endopterygota</taxon>
        <taxon>Lepidoptera</taxon>
        <taxon>Glossata</taxon>
        <taxon>Ditrysia</taxon>
        <taxon>Papilionoidea</taxon>
        <taxon>Pieridae</taxon>
        <taxon>Pierinae</taxon>
        <taxon>Pieris</taxon>
    </lineage>
</organism>
<gene>
    <name evidence="3" type="ORF">PIBRA_LOCUS7905</name>
</gene>
<dbReference type="GO" id="GO:0009791">
    <property type="term" value="P:post-embryonic development"/>
    <property type="evidence" value="ECO:0007669"/>
    <property type="project" value="UniProtKB-ARBA"/>
</dbReference>
<dbReference type="SUPFAM" id="SSF49879">
    <property type="entry name" value="SMAD/FHA domain"/>
    <property type="match status" value="1"/>
</dbReference>
<dbReference type="AlphaFoldDB" id="A0A9P0TK24"/>
<feature type="compositionally biased region" description="Gly residues" evidence="1">
    <location>
        <begin position="380"/>
        <end position="392"/>
    </location>
</feature>
<protein>
    <recommendedName>
        <fullName evidence="2">MH2 domain-containing protein</fullName>
    </recommendedName>
</protein>
<dbReference type="InterPro" id="IPR001132">
    <property type="entry name" value="SMAD_dom_Dwarfin-type"/>
</dbReference>
<feature type="compositionally biased region" description="Basic and acidic residues" evidence="1">
    <location>
        <begin position="460"/>
        <end position="471"/>
    </location>
</feature>
<dbReference type="InterPro" id="IPR008984">
    <property type="entry name" value="SMAD_FHA_dom_sf"/>
</dbReference>
<dbReference type="FunFam" id="2.60.200.10:FF:000006">
    <property type="entry name" value="Expansion, isoform A"/>
    <property type="match status" value="1"/>
</dbReference>
<evidence type="ECO:0000313" key="3">
    <source>
        <dbReference type="EMBL" id="CAH4031375.1"/>
    </source>
</evidence>
<dbReference type="Pfam" id="PF03166">
    <property type="entry name" value="MH2"/>
    <property type="match status" value="1"/>
</dbReference>
<feature type="region of interest" description="Disordered" evidence="1">
    <location>
        <begin position="418"/>
        <end position="471"/>
    </location>
</feature>
<dbReference type="GO" id="GO:0051239">
    <property type="term" value="P:regulation of multicellular organismal process"/>
    <property type="evidence" value="ECO:0007669"/>
    <property type="project" value="UniProtKB-ARBA"/>
</dbReference>
<dbReference type="PANTHER" id="PTHR22742">
    <property type="entry name" value="EXPANSION, ISOFORM A-RELATED"/>
    <property type="match status" value="1"/>
</dbReference>
<name>A0A9P0TK24_PIEBR</name>